<name>A0A812I1M3_9DINO</name>
<evidence type="ECO:0000256" key="4">
    <source>
        <dbReference type="ARBA" id="ARBA00022989"/>
    </source>
</evidence>
<dbReference type="GO" id="GO:0005886">
    <property type="term" value="C:plasma membrane"/>
    <property type="evidence" value="ECO:0007669"/>
    <property type="project" value="TreeGrafter"/>
</dbReference>
<feature type="domain" description="Guanylate cyclase" evidence="10">
    <location>
        <begin position="795"/>
        <end position="926"/>
    </location>
</feature>
<dbReference type="EMBL" id="CAJNDS010000128">
    <property type="protein sequence ID" value="CAE6967491.1"/>
    <property type="molecule type" value="Genomic_DNA"/>
</dbReference>
<feature type="transmembrane region" description="Helical" evidence="9">
    <location>
        <begin position="642"/>
        <end position="665"/>
    </location>
</feature>
<keyword evidence="2 9" id="KW-0812">Transmembrane</keyword>
<sequence>MEKRFGASKFEVFRSAFCRSSAIMAGVSTALAVVAIWQEQWVRTALLLGFILPLYVAYSLISWQCLKFWQRLSDCRPLLVLALCLQSVAVSFAEWDRPLSTSGLLMLHTAFVNNFSPLGVLEIFLVTAVCGIPTYVFLMLFPEFEVLLEQPECEEQAGATVFRDVLLPPLVCMCQFALAIWRDETMRLDMLLRDQLRAQRHKLNHEMRKSEDLLQSLLPQAIIDSLKAHEPVDCQDFEDVTVIFVQVCDFSTICSLLPPKTTVQMLDKVFQELDRLSDLLKVHKVETVGDVYMAVAGCPQPIANHADVAAHFAIAAQSSIVRMRASDVMAPQGIGGKRLSTVLGDHALELNIRIGLNSGKIRAGVVGLDKPRYKLFGDTVNTASRMESTSEPGCIQITEATQARLSETFFTEVRGQIEVKGKGSLRTHFLRGYNVVDQPQSESLPLSSSSHKFQESVTIRVGQSRSHRVHFSEHCEESKPLAMPGKRLLRRAAGNALKELMATMPQHSQDFISGLANLHQTKPLSTFSMRSSKWHDWLDQWLLMVPDSSKSPEMLQTLRADKYEYKQSSLDRRIFIARTLIIAWHSLVAAAGTLDYAFDIGSRNYERYRLGVMVRTWGIQVIGWVHLCLIMDRDRFNRHGKLITVVMLALQGVSIAVLNVLNYNNDPSFYMMYGLYVLFSKTCRFSVRVLLCVLSLTTWALVDNVQCNWQVRQRAAEYVSYTGAVLLLTAAGIRMQEHLDHCADFYKRHVQRRIHEISETKLGSQCLLAKILPPHVVELVNDNVSPIAEDFPDVSIVFTDLKGFTAFCSRITPTELVELLNLLYSAFDEIILEWGLYKVEVIGDAYFISSGCPAREEDSNFPDEFAMRALEVAVSMQRVIPTVFDDNSVMMRAGVHTGNVVAGVVGKTGPRYHLFGPAVEFANLMESSGVPGKVQLSQSTKSWLDEGGHDYDFEPRTVTLEGQDHQTFLVTKSKAKAARQIRAALATKRQEVQAMTSLTSYQSEGKRLSERTSGSTDLT</sequence>
<evidence type="ECO:0000256" key="8">
    <source>
        <dbReference type="SAM" id="MobiDB-lite"/>
    </source>
</evidence>
<dbReference type="GO" id="GO:0004016">
    <property type="term" value="F:adenylate cyclase activity"/>
    <property type="evidence" value="ECO:0007669"/>
    <property type="project" value="TreeGrafter"/>
</dbReference>
<keyword evidence="4 9" id="KW-1133">Transmembrane helix</keyword>
<reference evidence="11" key="1">
    <citation type="submission" date="2021-02" db="EMBL/GenBank/DDBJ databases">
        <authorList>
            <person name="Dougan E. K."/>
            <person name="Rhodes N."/>
            <person name="Thang M."/>
            <person name="Chan C."/>
        </authorList>
    </citation>
    <scope>NUCLEOTIDE SEQUENCE</scope>
</reference>
<feature type="region of interest" description="Disordered" evidence="8">
    <location>
        <begin position="996"/>
        <end position="1019"/>
    </location>
</feature>
<accession>A0A812I1M3</accession>
<dbReference type="CDD" id="cd07302">
    <property type="entry name" value="CHD"/>
    <property type="match status" value="2"/>
</dbReference>
<keyword evidence="12" id="KW-1185">Reference proteome</keyword>
<evidence type="ECO:0000256" key="9">
    <source>
        <dbReference type="SAM" id="Phobius"/>
    </source>
</evidence>
<dbReference type="PANTHER" id="PTHR11920:SF335">
    <property type="entry name" value="GUANYLATE CYCLASE"/>
    <property type="match status" value="1"/>
</dbReference>
<proteinExistence type="inferred from homology"/>
<dbReference type="InterPro" id="IPR001054">
    <property type="entry name" value="A/G_cyclase"/>
</dbReference>
<dbReference type="SUPFAM" id="SSF55073">
    <property type="entry name" value="Nucleotide cyclase"/>
    <property type="match status" value="2"/>
</dbReference>
<dbReference type="PROSITE" id="PS00452">
    <property type="entry name" value="GUANYLATE_CYCLASE_1"/>
    <property type="match status" value="1"/>
</dbReference>
<dbReference type="Proteomes" id="UP000604046">
    <property type="component" value="Unassembled WGS sequence"/>
</dbReference>
<evidence type="ECO:0000256" key="6">
    <source>
        <dbReference type="ARBA" id="ARBA00023239"/>
    </source>
</evidence>
<dbReference type="OrthoDB" id="354346at2759"/>
<evidence type="ECO:0000256" key="3">
    <source>
        <dbReference type="ARBA" id="ARBA00022741"/>
    </source>
</evidence>
<protein>
    <submittedName>
        <fullName evidence="11">Gyc88E protein</fullName>
    </submittedName>
</protein>
<dbReference type="PROSITE" id="PS50125">
    <property type="entry name" value="GUANYLATE_CYCLASE_2"/>
    <property type="match status" value="2"/>
</dbReference>
<evidence type="ECO:0000256" key="1">
    <source>
        <dbReference type="ARBA" id="ARBA00004370"/>
    </source>
</evidence>
<organism evidence="11 12">
    <name type="scientific">Symbiodinium natans</name>
    <dbReference type="NCBI Taxonomy" id="878477"/>
    <lineage>
        <taxon>Eukaryota</taxon>
        <taxon>Sar</taxon>
        <taxon>Alveolata</taxon>
        <taxon>Dinophyceae</taxon>
        <taxon>Suessiales</taxon>
        <taxon>Symbiodiniaceae</taxon>
        <taxon>Symbiodinium</taxon>
    </lineage>
</organism>
<evidence type="ECO:0000313" key="12">
    <source>
        <dbReference type="Proteomes" id="UP000604046"/>
    </source>
</evidence>
<feature type="transmembrane region" description="Helical" evidence="9">
    <location>
        <begin position="715"/>
        <end position="733"/>
    </location>
</feature>
<dbReference type="Gene3D" id="3.30.70.1230">
    <property type="entry name" value="Nucleotide cyclase"/>
    <property type="match status" value="2"/>
</dbReference>
<evidence type="ECO:0000259" key="10">
    <source>
        <dbReference type="PROSITE" id="PS50125"/>
    </source>
</evidence>
<gene>
    <name evidence="11" type="primary">Gyc88E</name>
    <name evidence="11" type="ORF">SNAT2548_LOCUS2282</name>
</gene>
<keyword evidence="6 7" id="KW-0456">Lyase</keyword>
<evidence type="ECO:0000256" key="5">
    <source>
        <dbReference type="ARBA" id="ARBA00023136"/>
    </source>
</evidence>
<feature type="transmembrane region" description="Helical" evidence="9">
    <location>
        <begin position="575"/>
        <end position="598"/>
    </location>
</feature>
<dbReference type="AlphaFoldDB" id="A0A812I1M3"/>
<feature type="transmembrane region" description="Helical" evidence="9">
    <location>
        <begin position="21"/>
        <end position="38"/>
    </location>
</feature>
<keyword evidence="3" id="KW-0547">Nucleotide-binding</keyword>
<dbReference type="GO" id="GO:0000166">
    <property type="term" value="F:nucleotide binding"/>
    <property type="evidence" value="ECO:0007669"/>
    <property type="project" value="UniProtKB-KW"/>
</dbReference>
<comment type="similarity">
    <text evidence="7">Belongs to the adenylyl cyclase class-4/guanylyl cyclase family.</text>
</comment>
<dbReference type="GO" id="GO:0001653">
    <property type="term" value="F:peptide receptor activity"/>
    <property type="evidence" value="ECO:0007669"/>
    <property type="project" value="TreeGrafter"/>
</dbReference>
<evidence type="ECO:0000256" key="7">
    <source>
        <dbReference type="RuleBase" id="RU000405"/>
    </source>
</evidence>
<dbReference type="InterPro" id="IPR050401">
    <property type="entry name" value="Cyclic_nucleotide_synthase"/>
</dbReference>
<dbReference type="InterPro" id="IPR018297">
    <property type="entry name" value="A/G_cyclase_CS"/>
</dbReference>
<evidence type="ECO:0000256" key="2">
    <source>
        <dbReference type="ARBA" id="ARBA00022692"/>
    </source>
</evidence>
<comment type="subcellular location">
    <subcellularLocation>
        <location evidence="1">Membrane</location>
    </subcellularLocation>
</comment>
<dbReference type="SMART" id="SM00044">
    <property type="entry name" value="CYCc"/>
    <property type="match status" value="2"/>
</dbReference>
<feature type="transmembrane region" description="Helical" evidence="9">
    <location>
        <begin position="115"/>
        <end position="141"/>
    </location>
</feature>
<dbReference type="GO" id="GO:0035556">
    <property type="term" value="P:intracellular signal transduction"/>
    <property type="evidence" value="ECO:0007669"/>
    <property type="project" value="InterPro"/>
</dbReference>
<feature type="transmembrane region" description="Helical" evidence="9">
    <location>
        <begin position="44"/>
        <end position="66"/>
    </location>
</feature>
<feature type="transmembrane region" description="Helical" evidence="9">
    <location>
        <begin position="610"/>
        <end position="630"/>
    </location>
</feature>
<dbReference type="InterPro" id="IPR029787">
    <property type="entry name" value="Nucleotide_cyclase"/>
</dbReference>
<evidence type="ECO:0000313" key="11">
    <source>
        <dbReference type="EMBL" id="CAE6967491.1"/>
    </source>
</evidence>
<keyword evidence="5 9" id="KW-0472">Membrane</keyword>
<comment type="caution">
    <text evidence="11">The sequence shown here is derived from an EMBL/GenBank/DDBJ whole genome shotgun (WGS) entry which is preliminary data.</text>
</comment>
<dbReference type="GO" id="GO:0004383">
    <property type="term" value="F:guanylate cyclase activity"/>
    <property type="evidence" value="ECO:0007669"/>
    <property type="project" value="TreeGrafter"/>
</dbReference>
<dbReference type="PANTHER" id="PTHR11920">
    <property type="entry name" value="GUANYLYL CYCLASE"/>
    <property type="match status" value="1"/>
</dbReference>
<feature type="transmembrane region" description="Helical" evidence="9">
    <location>
        <begin position="685"/>
        <end position="703"/>
    </location>
</feature>
<dbReference type="GO" id="GO:0007168">
    <property type="term" value="P:receptor guanylyl cyclase signaling pathway"/>
    <property type="evidence" value="ECO:0007669"/>
    <property type="project" value="TreeGrafter"/>
</dbReference>
<dbReference type="Pfam" id="PF00211">
    <property type="entry name" value="Guanylate_cyc"/>
    <property type="match status" value="2"/>
</dbReference>
<feature type="domain" description="Guanylate cyclase" evidence="10">
    <location>
        <begin position="241"/>
        <end position="387"/>
    </location>
</feature>